<organism evidence="1 2">
    <name type="scientific">Leptospira montravelensis</name>
    <dbReference type="NCBI Taxonomy" id="2484961"/>
    <lineage>
        <taxon>Bacteria</taxon>
        <taxon>Pseudomonadati</taxon>
        <taxon>Spirochaetota</taxon>
        <taxon>Spirochaetia</taxon>
        <taxon>Leptospirales</taxon>
        <taxon>Leptospiraceae</taxon>
        <taxon>Leptospira</taxon>
    </lineage>
</organism>
<sequence length="295" mass="32508">MRIRKFLFFQTVLGLINIVSFFLVGCAPKDKNSNKSLFVGILSFDSSFLDLKKTAEESDLGSSDAFEVTSISPQIVFEDSSFTIEGKNLNSVTKEQLFGGEIFKFIKLTSVSESKIIVSVVFCPSSHLFILSSGNNETNSKISIPCLGNYRNSVLPLFYELGVGIQPFIPQFAENSLVVLQTMGTLEFISNPPLPKGIQMNAETGEIFGIPLETTGNEIRSFQMIARVKANQNLKIESYLTMIVVSGEEKFNRTCRPIAETSTCFGPSPHVCNNRSGCFKSLLSCLMDSKCGFSE</sequence>
<dbReference type="EMBL" id="RQFO01000004">
    <property type="protein sequence ID" value="TGL06296.1"/>
    <property type="molecule type" value="Genomic_DNA"/>
</dbReference>
<gene>
    <name evidence="1" type="ORF">EHQ31_06270</name>
</gene>
<dbReference type="RefSeq" id="WP_135570573.1">
    <property type="nucleotide sequence ID" value="NZ_RQFN01000011.1"/>
</dbReference>
<accession>A0ABY2LVQ0</accession>
<name>A0ABY2LVQ0_9LEPT</name>
<evidence type="ECO:0000313" key="1">
    <source>
        <dbReference type="EMBL" id="TGL06296.1"/>
    </source>
</evidence>
<proteinExistence type="predicted"/>
<evidence type="ECO:0000313" key="2">
    <source>
        <dbReference type="Proteomes" id="UP000297465"/>
    </source>
</evidence>
<protein>
    <recommendedName>
        <fullName evidence="3">Lipoprotein</fullName>
    </recommendedName>
</protein>
<dbReference type="Proteomes" id="UP000297465">
    <property type="component" value="Unassembled WGS sequence"/>
</dbReference>
<reference evidence="2" key="1">
    <citation type="journal article" date="2019" name="PLoS Negl. Trop. Dis.">
        <title>Revisiting the worldwide diversity of Leptospira species in the environment.</title>
        <authorList>
            <person name="Vincent A.T."/>
            <person name="Schiettekatte O."/>
            <person name="Bourhy P."/>
            <person name="Veyrier F.J."/>
            <person name="Picardeau M."/>
        </authorList>
    </citation>
    <scope>NUCLEOTIDE SEQUENCE [LARGE SCALE GENOMIC DNA]</scope>
    <source>
        <strain evidence="2">201800278</strain>
    </source>
</reference>
<evidence type="ECO:0008006" key="3">
    <source>
        <dbReference type="Google" id="ProtNLM"/>
    </source>
</evidence>
<comment type="caution">
    <text evidence="1">The sequence shown here is derived from an EMBL/GenBank/DDBJ whole genome shotgun (WGS) entry which is preliminary data.</text>
</comment>
<dbReference type="PROSITE" id="PS51257">
    <property type="entry name" value="PROKAR_LIPOPROTEIN"/>
    <property type="match status" value="1"/>
</dbReference>
<keyword evidence="2" id="KW-1185">Reference proteome</keyword>